<feature type="domain" description="Peptidase S8/S53" evidence="10">
    <location>
        <begin position="67"/>
        <end position="296"/>
    </location>
</feature>
<dbReference type="InterPro" id="IPR036852">
    <property type="entry name" value="Peptidase_S8/S53_dom_sf"/>
</dbReference>
<dbReference type="PROSITE" id="PS00137">
    <property type="entry name" value="SUBTILASE_HIS"/>
    <property type="match status" value="1"/>
</dbReference>
<keyword evidence="8" id="KW-1133">Transmembrane helix</keyword>
<keyword evidence="12" id="KW-1185">Reference proteome</keyword>
<evidence type="ECO:0000259" key="10">
    <source>
        <dbReference type="Pfam" id="PF00082"/>
    </source>
</evidence>
<dbReference type="PROSITE" id="PS00136">
    <property type="entry name" value="SUBTILASE_ASP"/>
    <property type="match status" value="1"/>
</dbReference>
<dbReference type="Pfam" id="PF00082">
    <property type="entry name" value="Peptidase_S8"/>
    <property type="match status" value="1"/>
</dbReference>
<evidence type="ECO:0000256" key="3">
    <source>
        <dbReference type="ARBA" id="ARBA00022801"/>
    </source>
</evidence>
<dbReference type="InterPro" id="IPR000209">
    <property type="entry name" value="Peptidase_S8/S53_dom"/>
</dbReference>
<feature type="chain" id="PRO_5038588790" evidence="9">
    <location>
        <begin position="17"/>
        <end position="399"/>
    </location>
</feature>
<comment type="caution">
    <text evidence="11">The sequence shown here is derived from an EMBL/GenBank/DDBJ whole genome shotgun (WGS) entry which is preliminary data.</text>
</comment>
<evidence type="ECO:0000313" key="11">
    <source>
        <dbReference type="EMBL" id="GAT67582.1"/>
    </source>
</evidence>
<feature type="active site" description="Charge relay system" evidence="5">
    <location>
        <position position="76"/>
    </location>
</feature>
<dbReference type="GO" id="GO:0006508">
    <property type="term" value="P:proteolysis"/>
    <property type="evidence" value="ECO:0007669"/>
    <property type="project" value="UniProtKB-KW"/>
</dbReference>
<keyword evidence="3 5" id="KW-0378">Hydrolase</keyword>
<dbReference type="PROSITE" id="PS51892">
    <property type="entry name" value="SUBTILASE"/>
    <property type="match status" value="1"/>
</dbReference>
<comment type="similarity">
    <text evidence="1 5 6">Belongs to the peptidase S8 family.</text>
</comment>
<dbReference type="STRING" id="161355.PS9374_03240"/>
<dbReference type="InterPro" id="IPR050131">
    <property type="entry name" value="Peptidase_S8_subtilisin-like"/>
</dbReference>
<dbReference type="PRINTS" id="PR00723">
    <property type="entry name" value="SUBTILISIN"/>
</dbReference>
<keyword evidence="9" id="KW-0732">Signal</keyword>
<feature type="active site" description="Charge relay system" evidence="5">
    <location>
        <position position="105"/>
    </location>
</feature>
<name>A0A171D363_9ACTN</name>
<evidence type="ECO:0000256" key="1">
    <source>
        <dbReference type="ARBA" id="ARBA00011073"/>
    </source>
</evidence>
<evidence type="ECO:0000256" key="4">
    <source>
        <dbReference type="ARBA" id="ARBA00022825"/>
    </source>
</evidence>
<feature type="region of interest" description="Disordered" evidence="7">
    <location>
        <begin position="378"/>
        <end position="399"/>
    </location>
</feature>
<dbReference type="GO" id="GO:0004252">
    <property type="term" value="F:serine-type endopeptidase activity"/>
    <property type="evidence" value="ECO:0007669"/>
    <property type="project" value="UniProtKB-UniRule"/>
</dbReference>
<evidence type="ECO:0000256" key="5">
    <source>
        <dbReference type="PROSITE-ProRule" id="PRU01240"/>
    </source>
</evidence>
<dbReference type="OrthoDB" id="3530033at2"/>
<feature type="signal peptide" evidence="9">
    <location>
        <begin position="1"/>
        <end position="16"/>
    </location>
</feature>
<feature type="active site" description="Charge relay system" evidence="5">
    <location>
        <position position="262"/>
    </location>
</feature>
<dbReference type="InterPro" id="IPR015500">
    <property type="entry name" value="Peptidase_S8_subtilisin-rel"/>
</dbReference>
<dbReference type="PANTHER" id="PTHR43806:SF11">
    <property type="entry name" value="CEREVISIN-RELATED"/>
    <property type="match status" value="1"/>
</dbReference>
<dbReference type="SUPFAM" id="SSF52743">
    <property type="entry name" value="Subtilisin-like"/>
    <property type="match status" value="1"/>
</dbReference>
<accession>A0A171D363</accession>
<dbReference type="InterPro" id="IPR023828">
    <property type="entry name" value="Peptidase_S8_Ser-AS"/>
</dbReference>
<evidence type="ECO:0000313" key="12">
    <source>
        <dbReference type="Proteomes" id="UP000077701"/>
    </source>
</evidence>
<keyword evidence="2 5" id="KW-0645">Protease</keyword>
<evidence type="ECO:0000256" key="6">
    <source>
        <dbReference type="RuleBase" id="RU003355"/>
    </source>
</evidence>
<dbReference type="AlphaFoldDB" id="A0A171D363"/>
<dbReference type="PROSITE" id="PS00138">
    <property type="entry name" value="SUBTILASE_SER"/>
    <property type="match status" value="1"/>
</dbReference>
<evidence type="ECO:0000256" key="2">
    <source>
        <dbReference type="ARBA" id="ARBA00022670"/>
    </source>
</evidence>
<keyword evidence="8" id="KW-0472">Membrane</keyword>
<keyword evidence="8" id="KW-0812">Transmembrane</keyword>
<dbReference type="InterPro" id="IPR023827">
    <property type="entry name" value="Peptidase_S8_Asp-AS"/>
</dbReference>
<evidence type="ECO:0000256" key="7">
    <source>
        <dbReference type="SAM" id="MobiDB-lite"/>
    </source>
</evidence>
<proteinExistence type="inferred from homology"/>
<reference evidence="12" key="2">
    <citation type="submission" date="2016-04" db="EMBL/GenBank/DDBJ databases">
        <title>Planomonospora sphaerica JCM9374 whole genome shotgun sequence.</title>
        <authorList>
            <person name="Suzuki T."/>
            <person name="Dohra H."/>
            <person name="Kodani S."/>
        </authorList>
    </citation>
    <scope>NUCLEOTIDE SEQUENCE [LARGE SCALE GENOMIC DNA]</scope>
    <source>
        <strain evidence="12">JCM 9374</strain>
    </source>
</reference>
<gene>
    <name evidence="11" type="ORF">PS9374_03240</name>
</gene>
<protein>
    <submittedName>
        <fullName evidence="11">Peptidase S8</fullName>
    </submittedName>
</protein>
<dbReference type="EMBL" id="BDCX01000007">
    <property type="protein sequence ID" value="GAT67582.1"/>
    <property type="molecule type" value="Genomic_DNA"/>
</dbReference>
<organism evidence="11 12">
    <name type="scientific">Planomonospora sphaerica</name>
    <dbReference type="NCBI Taxonomy" id="161355"/>
    <lineage>
        <taxon>Bacteria</taxon>
        <taxon>Bacillati</taxon>
        <taxon>Actinomycetota</taxon>
        <taxon>Actinomycetes</taxon>
        <taxon>Streptosporangiales</taxon>
        <taxon>Streptosporangiaceae</taxon>
        <taxon>Planomonospora</taxon>
    </lineage>
</organism>
<keyword evidence="4 5" id="KW-0720">Serine protease</keyword>
<feature type="transmembrane region" description="Helical" evidence="8">
    <location>
        <begin position="354"/>
        <end position="375"/>
    </location>
</feature>
<dbReference type="RefSeq" id="WP_068897635.1">
    <property type="nucleotide sequence ID" value="NZ_BDCX01000007.1"/>
</dbReference>
<evidence type="ECO:0000256" key="8">
    <source>
        <dbReference type="SAM" id="Phobius"/>
    </source>
</evidence>
<evidence type="ECO:0000256" key="9">
    <source>
        <dbReference type="SAM" id="SignalP"/>
    </source>
</evidence>
<reference evidence="11 12" key="1">
    <citation type="journal article" date="2016" name="Genome Announc.">
        <title>Draft Genome Sequence of Planomonospora sphaerica JCM9374, a Rare Actinomycete.</title>
        <authorList>
            <person name="Dohra H."/>
            <person name="Suzuki T."/>
            <person name="Inoue Y."/>
            <person name="Kodani S."/>
        </authorList>
    </citation>
    <scope>NUCLEOTIDE SEQUENCE [LARGE SCALE GENOMIC DNA]</scope>
    <source>
        <strain evidence="11 12">JCM 9374</strain>
    </source>
</reference>
<dbReference type="Gene3D" id="3.40.50.200">
    <property type="entry name" value="Peptidase S8/S53 domain"/>
    <property type="match status" value="1"/>
</dbReference>
<dbReference type="Proteomes" id="UP000077701">
    <property type="component" value="Unassembled WGS sequence"/>
</dbReference>
<dbReference type="InterPro" id="IPR022398">
    <property type="entry name" value="Peptidase_S8_His-AS"/>
</dbReference>
<dbReference type="PANTHER" id="PTHR43806">
    <property type="entry name" value="PEPTIDASE S8"/>
    <property type="match status" value="1"/>
</dbReference>
<sequence length="399" mass="39769">MIAGRLAAGVLTLAVAAPPAAGNAAAGGAAGMAAGSDCTPQRGTTSIGESWAQRRLNLPEVWRLTKGAGVTVAIVDSGVDTRHPQLKVASSVDLTGTHGYDCVGHGTAVAGIIAGAEIRGVPFTGVAPRAKLISIKQTNESNGDVGKLAQGIVRAVELGADVVNVSIQAADQPDLKAAVDYALAQDVVVVAAAGNVQRSDGSAAPAYPAAYPGVLSVGSAGPEGGRADSSNASTPVSVLAPGTAVTAPWPGLAYREDLEGTSFAAPYVAGVAALVRARYPGLDQVRVRRRIELTADGASGSGTGAGMVNPLLAVSAILPETVAIAPQDPAPLPPGAVRPAPAEDIRGISIAGRVALFSLSAAVLAALAGVVVPLGRRRGWRPGAQRPATRPASPQRSPL</sequence>